<keyword evidence="1" id="KW-0472">Membrane</keyword>
<dbReference type="AlphaFoldDB" id="A0A4U9UU59"/>
<reference evidence="3 4" key="1">
    <citation type="submission" date="2019-05" db="EMBL/GenBank/DDBJ databases">
        <authorList>
            <consortium name="Pathogen Informatics"/>
        </authorList>
    </citation>
    <scope>NUCLEOTIDE SEQUENCE [LARGE SCALE GENOMIC DNA]</scope>
    <source>
        <strain evidence="3 4">NCTC11429</strain>
    </source>
</reference>
<evidence type="ECO:0000256" key="1">
    <source>
        <dbReference type="SAM" id="Phobius"/>
    </source>
</evidence>
<reference evidence="2 5" key="2">
    <citation type="submission" date="2024-06" db="EMBL/GenBank/DDBJ databases">
        <title>Soil Sphingobacterium thalpophilum.</title>
        <authorList>
            <person name="Yang J."/>
            <person name="Li J."/>
        </authorList>
    </citation>
    <scope>NUCLEOTIDE SEQUENCE [LARGE SCALE GENOMIC DNA]</scope>
    <source>
        <strain evidence="2 5">22g91tb</strain>
    </source>
</reference>
<dbReference type="EMBL" id="LR590484">
    <property type="protein sequence ID" value="VTR35722.1"/>
    <property type="molecule type" value="Genomic_DNA"/>
</dbReference>
<keyword evidence="1" id="KW-1133">Transmembrane helix</keyword>
<evidence type="ECO:0000313" key="3">
    <source>
        <dbReference type="EMBL" id="VTR35722.1"/>
    </source>
</evidence>
<evidence type="ECO:0000313" key="5">
    <source>
        <dbReference type="Proteomes" id="UP001566204"/>
    </source>
</evidence>
<dbReference type="STRING" id="1123265.GCA_000686625_04491"/>
<evidence type="ECO:0000313" key="2">
    <source>
        <dbReference type="EMBL" id="MEZ0450977.1"/>
    </source>
</evidence>
<dbReference type="EMBL" id="JBEOQB010000001">
    <property type="protein sequence ID" value="MEZ0450977.1"/>
    <property type="molecule type" value="Genomic_DNA"/>
</dbReference>
<evidence type="ECO:0008006" key="6">
    <source>
        <dbReference type="Google" id="ProtNLM"/>
    </source>
</evidence>
<evidence type="ECO:0000313" key="4">
    <source>
        <dbReference type="Proteomes" id="UP000308196"/>
    </source>
</evidence>
<protein>
    <recommendedName>
        <fullName evidence="6">Stationary phase survival protein SurE</fullName>
    </recommendedName>
</protein>
<organism evidence="3 4">
    <name type="scientific">Sphingobacterium thalpophilum</name>
    <dbReference type="NCBI Taxonomy" id="259"/>
    <lineage>
        <taxon>Bacteria</taxon>
        <taxon>Pseudomonadati</taxon>
        <taxon>Bacteroidota</taxon>
        <taxon>Sphingobacteriia</taxon>
        <taxon>Sphingobacteriales</taxon>
        <taxon>Sphingobacteriaceae</taxon>
        <taxon>Sphingobacterium</taxon>
    </lineage>
</organism>
<dbReference type="GeneID" id="78462314"/>
<dbReference type="KEGG" id="stha:NCTC11429_01556"/>
<proteinExistence type="predicted"/>
<name>A0A4U9UU59_9SPHI</name>
<dbReference type="RefSeq" id="WP_051607160.1">
    <property type="nucleotide sequence ID" value="NZ_CP141191.1"/>
</dbReference>
<keyword evidence="1" id="KW-0812">Transmembrane</keyword>
<feature type="transmembrane region" description="Helical" evidence="1">
    <location>
        <begin position="41"/>
        <end position="59"/>
    </location>
</feature>
<feature type="transmembrane region" description="Helical" evidence="1">
    <location>
        <begin position="66"/>
        <end position="84"/>
    </location>
</feature>
<accession>A0A4U9UU59</accession>
<dbReference type="Proteomes" id="UP001566204">
    <property type="component" value="Unassembled WGS sequence"/>
</dbReference>
<keyword evidence="5" id="KW-1185">Reference proteome</keyword>
<sequence length="89" mass="10015">MEKLKNNLWIGFAAGVVFPALAYLLVRFTAIGLYFLPEKPMAIYTIAVLVNLVLLRFAYRGGKDQIGKGIVMMTFFAMILYLVTHKVTV</sequence>
<feature type="transmembrane region" description="Helical" evidence="1">
    <location>
        <begin position="12"/>
        <end position="35"/>
    </location>
</feature>
<dbReference type="Proteomes" id="UP000308196">
    <property type="component" value="Chromosome"/>
</dbReference>
<gene>
    <name evidence="2" type="ORF">ABTW24_05155</name>
    <name evidence="3" type="ORF">NCTC11429_01556</name>
</gene>